<dbReference type="PANTHER" id="PTHR23028:SF53">
    <property type="entry name" value="ACYL_TRANSF_3 DOMAIN-CONTAINING PROTEIN"/>
    <property type="match status" value="1"/>
</dbReference>
<feature type="transmembrane region" description="Helical" evidence="8">
    <location>
        <begin position="80"/>
        <end position="102"/>
    </location>
</feature>
<accession>A0A850R067</accession>
<feature type="transmembrane region" description="Helical" evidence="8">
    <location>
        <begin position="331"/>
        <end position="352"/>
    </location>
</feature>
<dbReference type="GO" id="GO:0016747">
    <property type="term" value="F:acyltransferase activity, transferring groups other than amino-acyl groups"/>
    <property type="evidence" value="ECO:0007669"/>
    <property type="project" value="InterPro"/>
</dbReference>
<proteinExistence type="predicted"/>
<dbReference type="InterPro" id="IPR036514">
    <property type="entry name" value="SGNH_hydro_sf"/>
</dbReference>
<reference evidence="10 11" key="1">
    <citation type="submission" date="2020-06" db="EMBL/GenBank/DDBJ databases">
        <authorList>
            <person name="Kang J."/>
        </authorList>
    </citation>
    <scope>NUCLEOTIDE SEQUENCE [LARGE SCALE GENOMIC DNA]</scope>
    <source>
        <strain evidence="10 11">DCY120</strain>
    </source>
</reference>
<name>A0A850R067_9LACO</name>
<comment type="subcellular location">
    <subcellularLocation>
        <location evidence="1">Cell membrane</location>
        <topology evidence="1">Multi-pass membrane protein</topology>
    </subcellularLocation>
</comment>
<evidence type="ECO:0000313" key="11">
    <source>
        <dbReference type="Proteomes" id="UP000563523"/>
    </source>
</evidence>
<organism evidence="10 11">
    <name type="scientific">Bombilactobacillus apium</name>
    <dbReference type="NCBI Taxonomy" id="2675299"/>
    <lineage>
        <taxon>Bacteria</taxon>
        <taxon>Bacillati</taxon>
        <taxon>Bacillota</taxon>
        <taxon>Bacilli</taxon>
        <taxon>Lactobacillales</taxon>
        <taxon>Lactobacillaceae</taxon>
        <taxon>Bombilactobacillus</taxon>
    </lineage>
</organism>
<feature type="domain" description="Acyltransferase 3" evidence="9">
    <location>
        <begin position="12"/>
        <end position="347"/>
    </location>
</feature>
<protein>
    <submittedName>
        <fullName evidence="10">Acetyltransferase</fullName>
    </submittedName>
</protein>
<dbReference type="InterPro" id="IPR002656">
    <property type="entry name" value="Acyl_transf_3_dom"/>
</dbReference>
<feature type="transmembrane region" description="Helical" evidence="8">
    <location>
        <begin position="12"/>
        <end position="30"/>
    </location>
</feature>
<feature type="transmembrane region" description="Helical" evidence="8">
    <location>
        <begin position="143"/>
        <end position="164"/>
    </location>
</feature>
<evidence type="ECO:0000256" key="5">
    <source>
        <dbReference type="ARBA" id="ARBA00022989"/>
    </source>
</evidence>
<dbReference type="GO" id="GO:0009103">
    <property type="term" value="P:lipopolysaccharide biosynthetic process"/>
    <property type="evidence" value="ECO:0007669"/>
    <property type="project" value="TreeGrafter"/>
</dbReference>
<keyword evidence="5 8" id="KW-1133">Transmembrane helix</keyword>
<keyword evidence="6 8" id="KW-0472">Membrane</keyword>
<keyword evidence="2" id="KW-1003">Cell membrane</keyword>
<dbReference type="EMBL" id="JABZEC010000001">
    <property type="protein sequence ID" value="NVY95740.1"/>
    <property type="molecule type" value="Genomic_DNA"/>
</dbReference>
<dbReference type="Gene3D" id="3.40.50.1110">
    <property type="entry name" value="SGNH hydrolase"/>
    <property type="match status" value="1"/>
</dbReference>
<feature type="transmembrane region" description="Helical" evidence="8">
    <location>
        <begin position="266"/>
        <end position="289"/>
    </location>
</feature>
<feature type="transmembrane region" description="Helical" evidence="8">
    <location>
        <begin position="171"/>
        <end position="191"/>
    </location>
</feature>
<evidence type="ECO:0000256" key="7">
    <source>
        <dbReference type="ARBA" id="ARBA00023315"/>
    </source>
</evidence>
<sequence length="636" mass="72511">MKKATNSKRYITGFNGLRTLGVVGVILYHINPNLFAGGYLGVPIFLGLTGYLISNQVLSSLNKTGTFQFKDYYIKRFKRLYPNLLLMLFSASAYIVCFQRNLLGHLWSIFWTNVANVYNFWQIIHGQSYFERFANNESPFTHMWTLSIQGQFYFLAPLCLWFLFRRFSRQQLAGFLASVTILSAVLMAFLYQPQVDPSRVYYGTDTRLFSLTLGSLLAVIWPLNKLKTKLEWGQRWCLNLIGAVCFASMLYLMFKLKATSGGLYYGGMFLFSLVTMILIAIIAHPASIWNRLLSNPFFDEIGKLSYGIYLYQFPVMIFFESKVHNIADHPYLYPIIEILLILLISILAYNLVEAPLARKNWHLWGQQLLHFKLPRWESYLTGGVLVIMTLGTCGLVQSVQAQDQPDANQSKLAQNIKKNKTKNENENKKALKNLKKHHSTKEQRAQIAHWKEEARINPVNQKYQKLGISQFDLQRAQSISALAIGDSVMVNGSSGLREIFPNLIINAAVSRQADAALPILQSYQTQGILPATVVIGLGTNGPVSESQIKEIMTTVGPKTTVLWINVHVPTRTWEHSVNATLQRQAQRYSNLKVIDWQNYSAKHSEWFYTDSVHTNPQGTQYYSILVARGILKAVKY</sequence>
<evidence type="ECO:0000256" key="6">
    <source>
        <dbReference type="ARBA" id="ARBA00023136"/>
    </source>
</evidence>
<evidence type="ECO:0000256" key="2">
    <source>
        <dbReference type="ARBA" id="ARBA00022475"/>
    </source>
</evidence>
<evidence type="ECO:0000313" key="10">
    <source>
        <dbReference type="EMBL" id="NVY95740.1"/>
    </source>
</evidence>
<evidence type="ECO:0000256" key="8">
    <source>
        <dbReference type="SAM" id="Phobius"/>
    </source>
</evidence>
<dbReference type="GO" id="GO:0005886">
    <property type="term" value="C:plasma membrane"/>
    <property type="evidence" value="ECO:0007669"/>
    <property type="project" value="UniProtKB-SubCell"/>
</dbReference>
<evidence type="ECO:0000259" key="9">
    <source>
        <dbReference type="Pfam" id="PF01757"/>
    </source>
</evidence>
<feature type="transmembrane region" description="Helical" evidence="8">
    <location>
        <begin position="36"/>
        <end position="53"/>
    </location>
</feature>
<keyword evidence="7" id="KW-0012">Acyltransferase</keyword>
<evidence type="ECO:0000256" key="1">
    <source>
        <dbReference type="ARBA" id="ARBA00004651"/>
    </source>
</evidence>
<dbReference type="CDD" id="cd01840">
    <property type="entry name" value="SGNH_hydrolase_yrhL_like"/>
    <property type="match status" value="1"/>
</dbReference>
<dbReference type="SUPFAM" id="SSF52266">
    <property type="entry name" value="SGNH hydrolase"/>
    <property type="match status" value="1"/>
</dbReference>
<dbReference type="AlphaFoldDB" id="A0A850R067"/>
<dbReference type="Proteomes" id="UP000563523">
    <property type="component" value="Unassembled WGS sequence"/>
</dbReference>
<feature type="transmembrane region" description="Helical" evidence="8">
    <location>
        <begin position="236"/>
        <end position="254"/>
    </location>
</feature>
<keyword evidence="11" id="KW-1185">Reference proteome</keyword>
<comment type="caution">
    <text evidence="10">The sequence shown here is derived from an EMBL/GenBank/DDBJ whole genome shotgun (WGS) entry which is preliminary data.</text>
</comment>
<keyword evidence="4 8" id="KW-0812">Transmembrane</keyword>
<gene>
    <name evidence="10" type="ORF">HU830_00760</name>
</gene>
<feature type="transmembrane region" description="Helical" evidence="8">
    <location>
        <begin position="379"/>
        <end position="399"/>
    </location>
</feature>
<evidence type="ECO:0000256" key="3">
    <source>
        <dbReference type="ARBA" id="ARBA00022679"/>
    </source>
</evidence>
<dbReference type="Pfam" id="PF01757">
    <property type="entry name" value="Acyl_transf_3"/>
    <property type="match status" value="1"/>
</dbReference>
<dbReference type="RefSeq" id="WP_176941911.1">
    <property type="nucleotide sequence ID" value="NZ_JABZEC010000001.1"/>
</dbReference>
<dbReference type="PANTHER" id="PTHR23028">
    <property type="entry name" value="ACETYLTRANSFERASE"/>
    <property type="match status" value="1"/>
</dbReference>
<evidence type="ECO:0000256" key="4">
    <source>
        <dbReference type="ARBA" id="ARBA00022692"/>
    </source>
</evidence>
<keyword evidence="3 10" id="KW-0808">Transferase</keyword>
<dbReference type="InterPro" id="IPR050879">
    <property type="entry name" value="Acyltransferase_3"/>
</dbReference>